<reference evidence="1" key="1">
    <citation type="submission" date="2014-09" db="EMBL/GenBank/DDBJ databases">
        <authorList>
            <person name="Magalhaes I.L.F."/>
            <person name="Oliveira U."/>
            <person name="Santos F.R."/>
            <person name="Vidigal T.H.D.A."/>
            <person name="Brescovit A.D."/>
            <person name="Santos A.J."/>
        </authorList>
    </citation>
    <scope>NUCLEOTIDE SEQUENCE</scope>
    <source>
        <tissue evidence="1">Shoot tissue taken approximately 20 cm above the soil surface</tissue>
    </source>
</reference>
<proteinExistence type="predicted"/>
<accession>A0A0A9HMU5</accession>
<dbReference type="AlphaFoldDB" id="A0A0A9HMU5"/>
<sequence length="32" mass="3645">MLDLQACLQGRSSTLAPDSQEIIHLRTRSYLK</sequence>
<evidence type="ECO:0000313" key="1">
    <source>
        <dbReference type="EMBL" id="JAE34208.1"/>
    </source>
</evidence>
<protein>
    <submittedName>
        <fullName evidence="1">Uncharacterized protein</fullName>
    </submittedName>
</protein>
<reference evidence="1" key="2">
    <citation type="journal article" date="2015" name="Data Brief">
        <title>Shoot transcriptome of the giant reed, Arundo donax.</title>
        <authorList>
            <person name="Barrero R.A."/>
            <person name="Guerrero F.D."/>
            <person name="Moolhuijzen P."/>
            <person name="Goolsby J.A."/>
            <person name="Tidwell J."/>
            <person name="Bellgard S.E."/>
            <person name="Bellgard M.I."/>
        </authorList>
    </citation>
    <scope>NUCLEOTIDE SEQUENCE</scope>
    <source>
        <tissue evidence="1">Shoot tissue taken approximately 20 cm above the soil surface</tissue>
    </source>
</reference>
<organism evidence="1">
    <name type="scientific">Arundo donax</name>
    <name type="common">Giant reed</name>
    <name type="synonym">Donax arundinaceus</name>
    <dbReference type="NCBI Taxonomy" id="35708"/>
    <lineage>
        <taxon>Eukaryota</taxon>
        <taxon>Viridiplantae</taxon>
        <taxon>Streptophyta</taxon>
        <taxon>Embryophyta</taxon>
        <taxon>Tracheophyta</taxon>
        <taxon>Spermatophyta</taxon>
        <taxon>Magnoliopsida</taxon>
        <taxon>Liliopsida</taxon>
        <taxon>Poales</taxon>
        <taxon>Poaceae</taxon>
        <taxon>PACMAD clade</taxon>
        <taxon>Arundinoideae</taxon>
        <taxon>Arundineae</taxon>
        <taxon>Arundo</taxon>
    </lineage>
</organism>
<name>A0A0A9HMU5_ARUDO</name>
<dbReference type="EMBL" id="GBRH01163688">
    <property type="protein sequence ID" value="JAE34208.1"/>
    <property type="molecule type" value="Transcribed_RNA"/>
</dbReference>